<keyword evidence="4" id="KW-0479">Metal-binding</keyword>
<comment type="caution">
    <text evidence="9">The sequence shown here is derived from an EMBL/GenBank/DDBJ whole genome shotgun (WGS) entry which is preliminary data.</text>
</comment>
<dbReference type="EC" id="3.5.4.4" evidence="3"/>
<dbReference type="PANTHER" id="PTHR11409:SF43">
    <property type="entry name" value="ADENOSINE DEAMINASE"/>
    <property type="match status" value="1"/>
</dbReference>
<evidence type="ECO:0000259" key="8">
    <source>
        <dbReference type="Pfam" id="PF00962"/>
    </source>
</evidence>
<name>A0ABV1UAU2_9ACTN</name>
<comment type="similarity">
    <text evidence="2">Belongs to the metallo-dependent hydrolases superfamily. Adenosine and AMP deaminases family.</text>
</comment>
<gene>
    <name evidence="9" type="ORF">ABT272_24275</name>
</gene>
<dbReference type="SUPFAM" id="SSF51556">
    <property type="entry name" value="Metallo-dependent hydrolases"/>
    <property type="match status" value="1"/>
</dbReference>
<keyword evidence="10" id="KW-1185">Reference proteome</keyword>
<dbReference type="InterPro" id="IPR001365">
    <property type="entry name" value="A_deaminase_dom"/>
</dbReference>
<sequence>MTLQRRSAVRRRVVPAALGTLSVLSLVSALPAAAQPARPDARPAALAPRPVTVAEARTDAYLRSVHDRPAALRDFFRQLPKGGDLHNHLSGAVSTEYLIELAAEDGLCVDTATLTAVAPPCGPGTRPAADARTDRAFHDALVRAWSMEDFPPGQSGHDHFFDTFGKFGEVTWRHRGKLLANVADTVVRDNQFYLETMVTPASDGARNLAAEVGWDADLAALHRKLLAGGRLDKLVADARKEADDGDAEFRAAEHCGTPRARPACGLVVRWISQASRGSSPERVFTQLALGMRLAEADPRFVAVNLVQPEDWDSSLRDYSLQMRMVGYLRTQYPKAHVSLHAGELWPGLVKPEDLRFHIREAVRVAGADRVGHGVDLVHEDDWQQTARTMAARRIAVEVPFSSNAQILGVKGADHPFTTYRRYGVPVVLATDDPGVSRIDIAHEYQYAAGTYGLGYPELKDLARASLAYGFLPGADLWRGNPTADGYRPVTACRGERPGLPVRGAACRHLLMDSPKARLEWRQEAAFAAFEQAHTRKAH</sequence>
<dbReference type="InterPro" id="IPR032466">
    <property type="entry name" value="Metal_Hydrolase"/>
</dbReference>
<evidence type="ECO:0000313" key="9">
    <source>
        <dbReference type="EMBL" id="MER6430829.1"/>
    </source>
</evidence>
<dbReference type="Gene3D" id="3.20.20.140">
    <property type="entry name" value="Metal-dependent hydrolases"/>
    <property type="match status" value="1"/>
</dbReference>
<proteinExistence type="inferred from homology"/>
<feature type="signal peptide" evidence="7">
    <location>
        <begin position="1"/>
        <end position="34"/>
    </location>
</feature>
<evidence type="ECO:0000256" key="3">
    <source>
        <dbReference type="ARBA" id="ARBA00012784"/>
    </source>
</evidence>
<keyword evidence="5" id="KW-0378">Hydrolase</keyword>
<keyword evidence="6" id="KW-0862">Zinc</keyword>
<evidence type="ECO:0000256" key="2">
    <source>
        <dbReference type="ARBA" id="ARBA00006676"/>
    </source>
</evidence>
<dbReference type="Proteomes" id="UP001470023">
    <property type="component" value="Unassembled WGS sequence"/>
</dbReference>
<dbReference type="Pfam" id="PF00962">
    <property type="entry name" value="A_deaminase"/>
    <property type="match status" value="1"/>
</dbReference>
<dbReference type="RefSeq" id="WP_352064360.1">
    <property type="nucleotide sequence ID" value="NZ_JBEPAZ010000022.1"/>
</dbReference>
<evidence type="ECO:0000256" key="7">
    <source>
        <dbReference type="SAM" id="SignalP"/>
    </source>
</evidence>
<dbReference type="InterPro" id="IPR006330">
    <property type="entry name" value="Ado/ade_deaminase"/>
</dbReference>
<comment type="cofactor">
    <cofactor evidence="1">
        <name>Zn(2+)</name>
        <dbReference type="ChEBI" id="CHEBI:29105"/>
    </cofactor>
</comment>
<feature type="domain" description="Adenosine deaminase" evidence="8">
    <location>
        <begin position="259"/>
        <end position="472"/>
    </location>
</feature>
<dbReference type="PANTHER" id="PTHR11409">
    <property type="entry name" value="ADENOSINE DEAMINASE"/>
    <property type="match status" value="1"/>
</dbReference>
<evidence type="ECO:0000256" key="4">
    <source>
        <dbReference type="ARBA" id="ARBA00022723"/>
    </source>
</evidence>
<evidence type="ECO:0000256" key="6">
    <source>
        <dbReference type="ARBA" id="ARBA00022833"/>
    </source>
</evidence>
<accession>A0ABV1UAU2</accession>
<organism evidence="9 10">
    <name type="scientific">Streptomyces sp. 900105245</name>
    <dbReference type="NCBI Taxonomy" id="3154379"/>
    <lineage>
        <taxon>Bacteria</taxon>
        <taxon>Bacillati</taxon>
        <taxon>Actinomycetota</taxon>
        <taxon>Actinomycetes</taxon>
        <taxon>Kitasatosporales</taxon>
        <taxon>Streptomycetaceae</taxon>
        <taxon>Streptomyces</taxon>
    </lineage>
</organism>
<keyword evidence="7" id="KW-0732">Signal</keyword>
<evidence type="ECO:0000256" key="1">
    <source>
        <dbReference type="ARBA" id="ARBA00001947"/>
    </source>
</evidence>
<protein>
    <recommendedName>
        <fullName evidence="3">adenosine deaminase</fullName>
        <ecNumber evidence="3">3.5.4.4</ecNumber>
    </recommendedName>
</protein>
<evidence type="ECO:0000313" key="10">
    <source>
        <dbReference type="Proteomes" id="UP001470023"/>
    </source>
</evidence>
<evidence type="ECO:0000256" key="5">
    <source>
        <dbReference type="ARBA" id="ARBA00022801"/>
    </source>
</evidence>
<reference evidence="9 10" key="1">
    <citation type="submission" date="2024-06" db="EMBL/GenBank/DDBJ databases">
        <title>The Natural Products Discovery Center: Release of the First 8490 Sequenced Strains for Exploring Actinobacteria Biosynthetic Diversity.</title>
        <authorList>
            <person name="Kalkreuter E."/>
            <person name="Kautsar S.A."/>
            <person name="Yang D."/>
            <person name="Bader C.D."/>
            <person name="Teijaro C.N."/>
            <person name="Fluegel L."/>
            <person name="Davis C.M."/>
            <person name="Simpson J.R."/>
            <person name="Lauterbach L."/>
            <person name="Steele A.D."/>
            <person name="Gui C."/>
            <person name="Meng S."/>
            <person name="Li G."/>
            <person name="Viehrig K."/>
            <person name="Ye F."/>
            <person name="Su P."/>
            <person name="Kiefer A.F."/>
            <person name="Nichols A."/>
            <person name="Cepeda A.J."/>
            <person name="Yan W."/>
            <person name="Fan B."/>
            <person name="Jiang Y."/>
            <person name="Adhikari A."/>
            <person name="Zheng C.-J."/>
            <person name="Schuster L."/>
            <person name="Cowan T.M."/>
            <person name="Smanski M.J."/>
            <person name="Chevrette M.G."/>
            <person name="De Carvalho L.P.S."/>
            <person name="Shen B."/>
        </authorList>
    </citation>
    <scope>NUCLEOTIDE SEQUENCE [LARGE SCALE GENOMIC DNA]</scope>
    <source>
        <strain evidence="9 10">NPDC001166</strain>
    </source>
</reference>
<feature type="chain" id="PRO_5047025780" description="adenosine deaminase" evidence="7">
    <location>
        <begin position="35"/>
        <end position="538"/>
    </location>
</feature>
<dbReference type="EMBL" id="JBEPAZ010000022">
    <property type="protein sequence ID" value="MER6430829.1"/>
    <property type="molecule type" value="Genomic_DNA"/>
</dbReference>